<name>A0AAW1RCT7_9CHLO</name>
<dbReference type="Pfam" id="PF16053">
    <property type="entry name" value="MRP-S34"/>
    <property type="match status" value="1"/>
</dbReference>
<reference evidence="1 2" key="1">
    <citation type="journal article" date="2024" name="Nat. Commun.">
        <title>Phylogenomics reveals the evolutionary origins of lichenization in chlorophyte algae.</title>
        <authorList>
            <person name="Puginier C."/>
            <person name="Libourel C."/>
            <person name="Otte J."/>
            <person name="Skaloud P."/>
            <person name="Haon M."/>
            <person name="Grisel S."/>
            <person name="Petersen M."/>
            <person name="Berrin J.G."/>
            <person name="Delaux P.M."/>
            <person name="Dal Grande F."/>
            <person name="Keller J."/>
        </authorList>
    </citation>
    <scope>NUCLEOTIDE SEQUENCE [LARGE SCALE GENOMIC DNA]</scope>
    <source>
        <strain evidence="1 2">SAG 245.80</strain>
    </source>
</reference>
<dbReference type="AlphaFoldDB" id="A0AAW1RCT7"/>
<dbReference type="InterPro" id="IPR032053">
    <property type="entry name" value="Ribosomal_mS34"/>
</dbReference>
<dbReference type="EMBL" id="JALJOU010000046">
    <property type="protein sequence ID" value="KAK9831402.1"/>
    <property type="molecule type" value="Genomic_DNA"/>
</dbReference>
<comment type="caution">
    <text evidence="1">The sequence shown here is derived from an EMBL/GenBank/DDBJ whole genome shotgun (WGS) entry which is preliminary data.</text>
</comment>
<dbReference type="GO" id="GO:0005739">
    <property type="term" value="C:mitochondrion"/>
    <property type="evidence" value="ECO:0007669"/>
    <property type="project" value="InterPro"/>
</dbReference>
<organism evidence="1 2">
    <name type="scientific">Elliptochloris bilobata</name>
    <dbReference type="NCBI Taxonomy" id="381761"/>
    <lineage>
        <taxon>Eukaryota</taxon>
        <taxon>Viridiplantae</taxon>
        <taxon>Chlorophyta</taxon>
        <taxon>core chlorophytes</taxon>
        <taxon>Trebouxiophyceae</taxon>
        <taxon>Trebouxiophyceae incertae sedis</taxon>
        <taxon>Elliptochloris clade</taxon>
        <taxon>Elliptochloris</taxon>
    </lineage>
</organism>
<dbReference type="PANTHER" id="PTHR35316:SF1">
    <property type="entry name" value="28S RIBOSOMAL S34 PROTEIN"/>
    <property type="match status" value="1"/>
</dbReference>
<accession>A0AAW1RCT7</accession>
<keyword evidence="2" id="KW-1185">Reference proteome</keyword>
<evidence type="ECO:0000313" key="2">
    <source>
        <dbReference type="Proteomes" id="UP001445335"/>
    </source>
</evidence>
<gene>
    <name evidence="1" type="ORF">WJX81_001497</name>
</gene>
<dbReference type="GO" id="GO:0003735">
    <property type="term" value="F:structural constituent of ribosome"/>
    <property type="evidence" value="ECO:0007669"/>
    <property type="project" value="InterPro"/>
</dbReference>
<evidence type="ECO:0000313" key="1">
    <source>
        <dbReference type="EMBL" id="KAK9831402.1"/>
    </source>
</evidence>
<protein>
    <submittedName>
        <fullName evidence="1">Uncharacterized protein</fullName>
    </submittedName>
</protein>
<dbReference type="Proteomes" id="UP001445335">
    <property type="component" value="Unassembled WGS sequence"/>
</dbReference>
<dbReference type="PANTHER" id="PTHR35316">
    <property type="entry name" value="28S RIBOSOMAL S34 PROTEIN"/>
    <property type="match status" value="1"/>
</dbReference>
<proteinExistence type="predicted"/>
<sequence length="107" mass="11976">MLTSQVLRVGKQNLFEVVQTLRARGVGRQLQRCTWQEDSFWTLTAIQPALDQKHGTAWGVLTWKGGQQQEQPVMIRGSLKRVWRLKDGADSGARLRGSGAQEDGADK</sequence>